<organism evidence="1">
    <name type="scientific">Proteus mirabilis</name>
    <dbReference type="NCBI Taxonomy" id="584"/>
    <lineage>
        <taxon>Bacteria</taxon>
        <taxon>Pseudomonadati</taxon>
        <taxon>Pseudomonadota</taxon>
        <taxon>Gammaproteobacteria</taxon>
        <taxon>Enterobacterales</taxon>
        <taxon>Morganellaceae</taxon>
        <taxon>Proteus</taxon>
    </lineage>
</organism>
<gene>
    <name evidence="1" type="ORF">HZ283_13430</name>
</gene>
<dbReference type="EMBL" id="CP059056">
    <property type="protein sequence ID" value="QLJ18047.1"/>
    <property type="molecule type" value="Genomic_DNA"/>
</dbReference>
<dbReference type="InterPro" id="IPR007684">
    <property type="entry name" value="Znf_Ogr/Delta"/>
</dbReference>
<sequence>MRQKKVKLRQFDYFGVRNMKVMKVLCPACGEKAIIRTTNRKHRQFADLYCQCTDLECGMTFVLNVTFSHTLSPSAKDVNKMIDKLLPDNKQMALDLLKAPIA</sequence>
<dbReference type="RefSeq" id="WP_036907246.1">
    <property type="nucleotide sequence ID" value="NZ_BRSY01000002.1"/>
</dbReference>
<dbReference type="Pfam" id="PF04606">
    <property type="entry name" value="Ogr_Delta"/>
    <property type="match status" value="1"/>
</dbReference>
<proteinExistence type="predicted"/>
<reference evidence="1" key="1">
    <citation type="submission" date="2020-07" db="EMBL/GenBank/DDBJ databases">
        <title>Hypervirulent multi-drug resistant Proteus mirabilis strain with mosaic plasmid.</title>
        <authorList>
            <person name="Shelenkov A."/>
            <person name="Mikhaylova Y.V."/>
            <person name="Yanushevich Y.G."/>
            <person name="Petrova L."/>
            <person name="Fomina V."/>
            <person name="Zamyatin M."/>
            <person name="Shagin D."/>
        </authorList>
    </citation>
    <scope>NUCLEOTIDE SEQUENCE</scope>
    <source>
        <strain evidence="1">CriePir89</strain>
    </source>
</reference>
<accession>A0A7D5W5D2</accession>
<protein>
    <submittedName>
        <fullName evidence="1">Ogr/Delta-like zinc finger family protein</fullName>
    </submittedName>
</protein>
<name>A0A7D5W5D2_PROMI</name>
<evidence type="ECO:0000313" key="1">
    <source>
        <dbReference type="EMBL" id="QLJ18047.1"/>
    </source>
</evidence>
<dbReference type="AlphaFoldDB" id="A0A7D5W5D2"/>